<protein>
    <submittedName>
        <fullName evidence="1">Polymrase-like domain-containing protein</fullName>
    </submittedName>
</protein>
<dbReference type="KEGG" id="dli:dnl_59750"/>
<dbReference type="Proteomes" id="UP000663720">
    <property type="component" value="Chromosome"/>
</dbReference>
<dbReference type="Gene3D" id="3.20.20.140">
    <property type="entry name" value="Metal-dependent hydrolases"/>
    <property type="match status" value="1"/>
</dbReference>
<sequence length="395" mass="46072">MQNLRYKNMKNAESKQNIKPISLIPSNIPEEITENDRNYFFKVSSIDLNEQQKQQILSPENIYPGQKRVLAVHWHPEFIPMEYIRQRIETMFPNKIQELIIPTQHNEIMSYDEYSGVEVDCYSSGFNQKVQLLLHFENANIEKADVLKKMLAHTFKYRSSQLFEFIETLTKPVEERIELAAKQTGANESLISFVRIYVKKIETLLNDNIADISHWAVKNKLLRNFFECLRADYSDTLIDRAQIFLTAVKKIVKDNFSFSYFYRTSEIIEEARSLNAGIVIPHPEQFWPVLLAGYDVDGIEVWNPQSNRYTEFLVSVLNAKNHQAGTSKKQLLVFMGDDTHMGEKILEPGRQNPEKALREIGLQTAWDDLNIRKTLILANFNRERVIEEYKSRLAG</sequence>
<organism evidence="1 2">
    <name type="scientific">Desulfonema limicola</name>
    <dbReference type="NCBI Taxonomy" id="45656"/>
    <lineage>
        <taxon>Bacteria</taxon>
        <taxon>Pseudomonadati</taxon>
        <taxon>Thermodesulfobacteriota</taxon>
        <taxon>Desulfobacteria</taxon>
        <taxon>Desulfobacterales</taxon>
        <taxon>Desulfococcaceae</taxon>
        <taxon>Desulfonema</taxon>
    </lineage>
</organism>
<dbReference type="EMBL" id="CP061799">
    <property type="protein sequence ID" value="QTA83562.1"/>
    <property type="molecule type" value="Genomic_DNA"/>
</dbReference>
<dbReference type="SUPFAM" id="SSF89550">
    <property type="entry name" value="PHP domain-like"/>
    <property type="match status" value="1"/>
</dbReference>
<proteinExistence type="predicted"/>
<dbReference type="AlphaFoldDB" id="A0A975GJK7"/>
<name>A0A975GJK7_9BACT</name>
<evidence type="ECO:0000313" key="2">
    <source>
        <dbReference type="Proteomes" id="UP000663720"/>
    </source>
</evidence>
<gene>
    <name evidence="1" type="ORF">dnl_59750</name>
</gene>
<reference evidence="1" key="1">
    <citation type="journal article" date="2021" name="Microb. Physiol.">
        <title>Proteogenomic Insights into the Physiology of Marine, Sulfate-Reducing, Filamentous Desulfonema limicola and Desulfonema magnum.</title>
        <authorList>
            <person name="Schnaars V."/>
            <person name="Wohlbrand L."/>
            <person name="Scheve S."/>
            <person name="Hinrichs C."/>
            <person name="Reinhardt R."/>
            <person name="Rabus R."/>
        </authorList>
    </citation>
    <scope>NUCLEOTIDE SEQUENCE</scope>
    <source>
        <strain evidence="1">5ac10</strain>
    </source>
</reference>
<evidence type="ECO:0000313" key="1">
    <source>
        <dbReference type="EMBL" id="QTA83562.1"/>
    </source>
</evidence>
<accession>A0A975GJK7</accession>
<dbReference type="InterPro" id="IPR016195">
    <property type="entry name" value="Pol/histidinol_Pase-like"/>
</dbReference>
<keyword evidence="2" id="KW-1185">Reference proteome</keyword>